<evidence type="ECO:0000259" key="1">
    <source>
        <dbReference type="PROSITE" id="PS51186"/>
    </source>
</evidence>
<evidence type="ECO:0000313" key="3">
    <source>
        <dbReference type="Proteomes" id="UP000664218"/>
    </source>
</evidence>
<proteinExistence type="predicted"/>
<dbReference type="Gene3D" id="3.40.630.30">
    <property type="match status" value="1"/>
</dbReference>
<sequence length="143" mass="16319">MDRRIYRKLGISDLDLVRQMEGDFRSDFICEENARLFLANPMCLIFACIENNRVIGFAYGYELNRLNNIGNMLYIHEVSVLPEFQRQGVGKEILCGVKSLCKLTGVCRLFLVTEKSNRAACALYESVGGESAHDDDITYFFNL</sequence>
<dbReference type="PROSITE" id="PS51186">
    <property type="entry name" value="GNAT"/>
    <property type="match status" value="1"/>
</dbReference>
<organism evidence="2 3">
    <name type="scientific">Proteiniclasticum aestuarii</name>
    <dbReference type="NCBI Taxonomy" id="2817862"/>
    <lineage>
        <taxon>Bacteria</taxon>
        <taxon>Bacillati</taxon>
        <taxon>Bacillota</taxon>
        <taxon>Clostridia</taxon>
        <taxon>Eubacteriales</taxon>
        <taxon>Clostridiaceae</taxon>
        <taxon>Proteiniclasticum</taxon>
    </lineage>
</organism>
<dbReference type="RefSeq" id="WP_207598798.1">
    <property type="nucleotide sequence ID" value="NZ_JAFNJU010000002.1"/>
</dbReference>
<dbReference type="SUPFAM" id="SSF55729">
    <property type="entry name" value="Acyl-CoA N-acyltransferases (Nat)"/>
    <property type="match status" value="1"/>
</dbReference>
<keyword evidence="3" id="KW-1185">Reference proteome</keyword>
<dbReference type="EMBL" id="JAFNJU010000002">
    <property type="protein sequence ID" value="MBO1264286.1"/>
    <property type="molecule type" value="Genomic_DNA"/>
</dbReference>
<evidence type="ECO:0000313" key="2">
    <source>
        <dbReference type="EMBL" id="MBO1264286.1"/>
    </source>
</evidence>
<gene>
    <name evidence="2" type="ORF">J3A84_04400</name>
</gene>
<comment type="caution">
    <text evidence="2">The sequence shown here is derived from an EMBL/GenBank/DDBJ whole genome shotgun (WGS) entry which is preliminary data.</text>
</comment>
<protein>
    <submittedName>
        <fullName evidence="2">GNAT family N-acetyltransferase</fullName>
    </submittedName>
</protein>
<dbReference type="CDD" id="cd04301">
    <property type="entry name" value="NAT_SF"/>
    <property type="match status" value="1"/>
</dbReference>
<dbReference type="Proteomes" id="UP000664218">
    <property type="component" value="Unassembled WGS sequence"/>
</dbReference>
<dbReference type="AlphaFoldDB" id="A0A939KIS3"/>
<dbReference type="PANTHER" id="PTHR43072:SF60">
    <property type="entry name" value="L-2,4-DIAMINOBUTYRIC ACID ACETYLTRANSFERASE"/>
    <property type="match status" value="1"/>
</dbReference>
<dbReference type="InterPro" id="IPR016181">
    <property type="entry name" value="Acyl_CoA_acyltransferase"/>
</dbReference>
<feature type="domain" description="N-acetyltransferase" evidence="1">
    <location>
        <begin position="4"/>
        <end position="143"/>
    </location>
</feature>
<name>A0A939KIS3_9CLOT</name>
<reference evidence="2" key="1">
    <citation type="submission" date="2021-03" db="EMBL/GenBank/DDBJ databases">
        <title>Proteiniclasticum marinus sp. nov., isolated from tidal flat sediment.</title>
        <authorList>
            <person name="Namirimu T."/>
            <person name="Yang J.-A."/>
            <person name="Yang S.-H."/>
            <person name="Kim Y.-J."/>
            <person name="Kwon K.K."/>
        </authorList>
    </citation>
    <scope>NUCLEOTIDE SEQUENCE</scope>
    <source>
        <strain evidence="2">SCR006</strain>
    </source>
</reference>
<dbReference type="GO" id="GO:0016747">
    <property type="term" value="F:acyltransferase activity, transferring groups other than amino-acyl groups"/>
    <property type="evidence" value="ECO:0007669"/>
    <property type="project" value="InterPro"/>
</dbReference>
<dbReference type="Pfam" id="PF00583">
    <property type="entry name" value="Acetyltransf_1"/>
    <property type="match status" value="1"/>
</dbReference>
<dbReference type="InterPro" id="IPR000182">
    <property type="entry name" value="GNAT_dom"/>
</dbReference>
<dbReference type="PANTHER" id="PTHR43072">
    <property type="entry name" value="N-ACETYLTRANSFERASE"/>
    <property type="match status" value="1"/>
</dbReference>
<accession>A0A939KIS3</accession>